<protein>
    <submittedName>
        <fullName evidence="2">Uncharacterized protein</fullName>
    </submittedName>
</protein>
<accession>A0AB34GYV8</accession>
<dbReference type="PANTHER" id="PTHR14095">
    <property type="entry name" value="PHOSPHATASE 2A REGULATORY SUBUNIT-RELATED"/>
    <property type="match status" value="1"/>
</dbReference>
<name>A0AB34GYV8_ESCRO</name>
<dbReference type="AlphaFoldDB" id="A0AB34GYV8"/>
<dbReference type="GO" id="GO:0000159">
    <property type="term" value="C:protein phosphatase type 2A complex"/>
    <property type="evidence" value="ECO:0007669"/>
    <property type="project" value="TreeGrafter"/>
</dbReference>
<gene>
    <name evidence="2" type="ORF">J1605_008322</name>
</gene>
<dbReference type="PANTHER" id="PTHR14095:SF1">
    <property type="entry name" value="SERINE_THREONINE-PROTEIN PHOSPHATASE 2A REGULATORY SUBUNIT B'' SUBUNIT BETA"/>
    <property type="match status" value="1"/>
</dbReference>
<feature type="region of interest" description="Disordered" evidence="1">
    <location>
        <begin position="383"/>
        <end position="423"/>
    </location>
</feature>
<reference evidence="2 3" key="1">
    <citation type="submission" date="2022-11" db="EMBL/GenBank/DDBJ databases">
        <title>Whole genome sequence of Eschrichtius robustus ER-17-0199.</title>
        <authorList>
            <person name="Bruniche-Olsen A."/>
            <person name="Black A.N."/>
            <person name="Fields C.J."/>
            <person name="Walden K."/>
            <person name="Dewoody J.A."/>
        </authorList>
    </citation>
    <scope>NUCLEOTIDE SEQUENCE [LARGE SCALE GENOMIC DNA]</scope>
    <source>
        <strain evidence="2">ER-17-0199</strain>
        <tissue evidence="2">Blubber</tissue>
    </source>
</reference>
<dbReference type="Proteomes" id="UP001159641">
    <property type="component" value="Unassembled WGS sequence"/>
</dbReference>
<organism evidence="2 3">
    <name type="scientific">Eschrichtius robustus</name>
    <name type="common">California gray whale</name>
    <name type="synonym">Eschrichtius gibbosus</name>
    <dbReference type="NCBI Taxonomy" id="9764"/>
    <lineage>
        <taxon>Eukaryota</taxon>
        <taxon>Metazoa</taxon>
        <taxon>Chordata</taxon>
        <taxon>Craniata</taxon>
        <taxon>Vertebrata</taxon>
        <taxon>Euteleostomi</taxon>
        <taxon>Mammalia</taxon>
        <taxon>Eutheria</taxon>
        <taxon>Laurasiatheria</taxon>
        <taxon>Artiodactyla</taxon>
        <taxon>Whippomorpha</taxon>
        <taxon>Cetacea</taxon>
        <taxon>Mysticeti</taxon>
        <taxon>Eschrichtiidae</taxon>
        <taxon>Eschrichtius</taxon>
    </lineage>
</organism>
<sequence length="423" mass="44954">MRSPRLARSPSTEQLPQLGPQETQETWGIPDVTEGMRDIPHVADGTWDVLREPGVCLGGGPWAGPCLPVPAHQGCPDACVSTGITGRDSGQLFLAPRGPSQVQTRKEEPLPPAASLSIPTFYFPRGRPQDAVNVDAVIAKIERTFAQFPHERATMGDMGRVAKPFVLLQADAPILQTGWLIKQKFTSHSSGGWTSEIRVSAGLVLVRAVLWGTEVSCCALTRKKGSVPHSELGVGACGVGGKVRLCTRCPVAPDPLAGHPVRPLTCLGTFFRRELPYISSVLTPLLLSRHRHTALVLAGDVLLGSLRARVPQFARQPTGLRETPVRYKGFLMKGMLRGTGEQPGEEASGCGVGGSPVQQSVPVELRCISVLARRICSLAWKAPEPAPSGAVSEASSHGHDQGFPPPLPSPSAENAGALKVPAR</sequence>
<keyword evidence="3" id="KW-1185">Reference proteome</keyword>
<feature type="compositionally biased region" description="Polar residues" evidence="1">
    <location>
        <begin position="9"/>
        <end position="25"/>
    </location>
</feature>
<feature type="region of interest" description="Disordered" evidence="1">
    <location>
        <begin position="1"/>
        <end position="25"/>
    </location>
</feature>
<dbReference type="Gene3D" id="1.10.238.230">
    <property type="match status" value="1"/>
</dbReference>
<evidence type="ECO:0000313" key="2">
    <source>
        <dbReference type="EMBL" id="KAJ8784317.1"/>
    </source>
</evidence>
<proteinExistence type="predicted"/>
<comment type="caution">
    <text evidence="2">The sequence shown here is derived from an EMBL/GenBank/DDBJ whole genome shotgun (WGS) entry which is preliminary data.</text>
</comment>
<dbReference type="EMBL" id="JAIQCJ010002063">
    <property type="protein sequence ID" value="KAJ8784317.1"/>
    <property type="molecule type" value="Genomic_DNA"/>
</dbReference>
<evidence type="ECO:0000256" key="1">
    <source>
        <dbReference type="SAM" id="MobiDB-lite"/>
    </source>
</evidence>
<dbReference type="GO" id="GO:0019888">
    <property type="term" value="F:protein phosphatase regulator activity"/>
    <property type="evidence" value="ECO:0007669"/>
    <property type="project" value="TreeGrafter"/>
</dbReference>
<evidence type="ECO:0000313" key="3">
    <source>
        <dbReference type="Proteomes" id="UP001159641"/>
    </source>
</evidence>